<proteinExistence type="predicted"/>
<feature type="region of interest" description="Disordered" evidence="1">
    <location>
        <begin position="280"/>
        <end position="299"/>
    </location>
</feature>
<evidence type="ECO:0000256" key="1">
    <source>
        <dbReference type="SAM" id="MobiDB-lite"/>
    </source>
</evidence>
<dbReference type="EMBL" id="SJPR01000001">
    <property type="protein sequence ID" value="TWU00171.1"/>
    <property type="molecule type" value="Genomic_DNA"/>
</dbReference>
<dbReference type="OrthoDB" id="278480at2"/>
<feature type="region of interest" description="Disordered" evidence="1">
    <location>
        <begin position="71"/>
        <end position="242"/>
    </location>
</feature>
<evidence type="ECO:0000313" key="2">
    <source>
        <dbReference type="EMBL" id="TWU00171.1"/>
    </source>
</evidence>
<comment type="caution">
    <text evidence="2">The sequence shown here is derived from an EMBL/GenBank/DDBJ whole genome shotgun (WGS) entry which is preliminary data.</text>
</comment>
<reference evidence="2 3" key="1">
    <citation type="submission" date="2019-02" db="EMBL/GenBank/DDBJ databases">
        <title>Deep-cultivation of Planctomycetes and their phenomic and genomic characterization uncovers novel biology.</title>
        <authorList>
            <person name="Wiegand S."/>
            <person name="Jogler M."/>
            <person name="Boedeker C."/>
            <person name="Pinto D."/>
            <person name="Vollmers J."/>
            <person name="Rivas-Marin E."/>
            <person name="Kohn T."/>
            <person name="Peeters S.H."/>
            <person name="Heuer A."/>
            <person name="Rast P."/>
            <person name="Oberbeckmann S."/>
            <person name="Bunk B."/>
            <person name="Jeske O."/>
            <person name="Meyerdierks A."/>
            <person name="Storesund J.E."/>
            <person name="Kallscheuer N."/>
            <person name="Luecker S."/>
            <person name="Lage O.M."/>
            <person name="Pohl T."/>
            <person name="Merkel B.J."/>
            <person name="Hornburger P."/>
            <person name="Mueller R.-W."/>
            <person name="Bruemmer F."/>
            <person name="Labrenz M."/>
            <person name="Spormann A.M."/>
            <person name="Op Den Camp H."/>
            <person name="Overmann J."/>
            <person name="Amann R."/>
            <person name="Jetten M.S.M."/>
            <person name="Mascher T."/>
            <person name="Medema M.H."/>
            <person name="Devos D.P."/>
            <person name="Kaster A.-K."/>
            <person name="Ovreas L."/>
            <person name="Rohde M."/>
            <person name="Galperin M.Y."/>
            <person name="Jogler C."/>
        </authorList>
    </citation>
    <scope>NUCLEOTIDE SEQUENCE [LARGE SCALE GENOMIC DNA]</scope>
    <source>
        <strain evidence="2 3">Pla108</strain>
    </source>
</reference>
<feature type="compositionally biased region" description="Basic and acidic residues" evidence="1">
    <location>
        <begin position="71"/>
        <end position="80"/>
    </location>
</feature>
<accession>A0A5C6AL91</accession>
<sequence length="321" mass="33149">MPAPPIEQLQRELTDKYVLVTGDRPELARFDGYVGQVKTVNFSGRALVEFTGFQNNPAWFDIDPACLRVVDKPPEPEAPAKRTARPASKIPAKTGASAADVLAAVRGGAKASKPDAAGRSGKPTAGAPKKPDSKRVSPSVGASTADILAAARGGKSSKAPPEKTSPAEGEKRTSPSVGLSTADVLAAARGKKPSADPAPPSPKQPPKQPPAASHQSGMTTEEILAAARAAKKPAAEAPKTSAIDELAAESKGAARRQLTAADIRDIGLGKLSIHREPVVATTPLAKKPRPASADPHVEALPAKVDHTKYTAADILAMGLRK</sequence>
<dbReference type="Proteomes" id="UP000317421">
    <property type="component" value="Unassembled WGS sequence"/>
</dbReference>
<dbReference type="AlphaFoldDB" id="A0A5C6AL91"/>
<organism evidence="2 3">
    <name type="scientific">Botrimarina colliarenosi</name>
    <dbReference type="NCBI Taxonomy" id="2528001"/>
    <lineage>
        <taxon>Bacteria</taxon>
        <taxon>Pseudomonadati</taxon>
        <taxon>Planctomycetota</taxon>
        <taxon>Planctomycetia</taxon>
        <taxon>Pirellulales</taxon>
        <taxon>Lacipirellulaceae</taxon>
        <taxon>Botrimarina</taxon>
    </lineage>
</organism>
<dbReference type="RefSeq" id="WP_146443799.1">
    <property type="nucleotide sequence ID" value="NZ_SJPR01000001.1"/>
</dbReference>
<feature type="compositionally biased region" description="Pro residues" evidence="1">
    <location>
        <begin position="196"/>
        <end position="209"/>
    </location>
</feature>
<name>A0A5C6AL91_9BACT</name>
<keyword evidence="3" id="KW-1185">Reference proteome</keyword>
<protein>
    <submittedName>
        <fullName evidence="2">Uncharacterized protein</fullName>
    </submittedName>
</protein>
<gene>
    <name evidence="2" type="ORF">Pla108_11160</name>
</gene>
<evidence type="ECO:0000313" key="3">
    <source>
        <dbReference type="Proteomes" id="UP000317421"/>
    </source>
</evidence>